<keyword evidence="1" id="KW-1133">Transmembrane helix</keyword>
<evidence type="ECO:0000313" key="2">
    <source>
        <dbReference type="EMBL" id="TSJ43627.1"/>
    </source>
</evidence>
<reference evidence="2 3" key="1">
    <citation type="submission" date="2019-07" db="EMBL/GenBank/DDBJ databases">
        <authorList>
            <person name="Huq M.A."/>
        </authorList>
    </citation>
    <scope>NUCLEOTIDE SEQUENCE [LARGE SCALE GENOMIC DNA]</scope>
    <source>
        <strain evidence="2 3">MAH-19</strain>
    </source>
</reference>
<name>A0A556MUP5_9SPHI</name>
<organism evidence="2 3">
    <name type="scientific">Mucilaginibacter corticis</name>
    <dbReference type="NCBI Taxonomy" id="2597670"/>
    <lineage>
        <taxon>Bacteria</taxon>
        <taxon>Pseudomonadati</taxon>
        <taxon>Bacteroidota</taxon>
        <taxon>Sphingobacteriia</taxon>
        <taxon>Sphingobacteriales</taxon>
        <taxon>Sphingobacteriaceae</taxon>
        <taxon>Mucilaginibacter</taxon>
    </lineage>
</organism>
<gene>
    <name evidence="2" type="ORF">FO440_05410</name>
</gene>
<protein>
    <submittedName>
        <fullName evidence="2">Uncharacterized protein</fullName>
    </submittedName>
</protein>
<feature type="transmembrane region" description="Helical" evidence="1">
    <location>
        <begin position="237"/>
        <end position="254"/>
    </location>
</feature>
<feature type="transmembrane region" description="Helical" evidence="1">
    <location>
        <begin position="260"/>
        <end position="279"/>
    </location>
</feature>
<keyword evidence="1" id="KW-0812">Transmembrane</keyword>
<comment type="caution">
    <text evidence="2">The sequence shown here is derived from an EMBL/GenBank/DDBJ whole genome shotgun (WGS) entry which is preliminary data.</text>
</comment>
<evidence type="ECO:0000313" key="3">
    <source>
        <dbReference type="Proteomes" id="UP000318733"/>
    </source>
</evidence>
<feature type="transmembrane region" description="Helical" evidence="1">
    <location>
        <begin position="128"/>
        <end position="150"/>
    </location>
</feature>
<keyword evidence="1" id="KW-0472">Membrane</keyword>
<sequence>MTSRFLFPHYCKRIGWAILIPGLVLGYFSFFRNYNIPGFSTSRIRANNPNVIDVQQFTNSLALALVIAGAMLVAFAKEKIEDELTTRIRHNALYWSILINYSLCTVLIIAAIIKGDVFYDYHNILGSFGYIAVIAIYNLFSVLIIFLLRYHYLLYSKMGQYKLGGLSFLPYYPYRVVSKWATRILFVPAALTYTNWPLPYSSEIIAVLSLSLLVWVFSRQKREDEMISTIRMESMQLAIYFVYGFLLLSDFFIYGNAFFYIMMFNLVGAEAFFLIRFHFAYNKLLKDTRE</sequence>
<dbReference type="EMBL" id="VLPK01000001">
    <property type="protein sequence ID" value="TSJ43627.1"/>
    <property type="molecule type" value="Genomic_DNA"/>
</dbReference>
<dbReference type="OrthoDB" id="894278at2"/>
<dbReference type="Proteomes" id="UP000318733">
    <property type="component" value="Unassembled WGS sequence"/>
</dbReference>
<dbReference type="AlphaFoldDB" id="A0A556MUP5"/>
<accession>A0A556MUP5</accession>
<feature type="transmembrane region" description="Helical" evidence="1">
    <location>
        <begin position="92"/>
        <end position="113"/>
    </location>
</feature>
<feature type="transmembrane region" description="Helical" evidence="1">
    <location>
        <begin position="197"/>
        <end position="217"/>
    </location>
</feature>
<proteinExistence type="predicted"/>
<dbReference type="RefSeq" id="WP_144247193.1">
    <property type="nucleotide sequence ID" value="NZ_VLPK01000001.1"/>
</dbReference>
<evidence type="ECO:0000256" key="1">
    <source>
        <dbReference type="SAM" id="Phobius"/>
    </source>
</evidence>
<feature type="transmembrane region" description="Helical" evidence="1">
    <location>
        <begin position="14"/>
        <end position="34"/>
    </location>
</feature>
<feature type="transmembrane region" description="Helical" evidence="1">
    <location>
        <begin position="54"/>
        <end position="76"/>
    </location>
</feature>
<keyword evidence="3" id="KW-1185">Reference proteome</keyword>